<reference evidence="2 3" key="1">
    <citation type="submission" date="2018-02" db="EMBL/GenBank/DDBJ databases">
        <title>Genome sequence of the basidiomycete white-rot fungus Phlebia centrifuga.</title>
        <authorList>
            <person name="Granchi Z."/>
            <person name="Peng M."/>
            <person name="de Vries R.P."/>
            <person name="Hilden K."/>
            <person name="Makela M.R."/>
            <person name="Grigoriev I."/>
            <person name="Riley R."/>
        </authorList>
    </citation>
    <scope>NUCLEOTIDE SEQUENCE [LARGE SCALE GENOMIC DNA]</scope>
    <source>
        <strain evidence="2 3">FBCC195</strain>
    </source>
</reference>
<dbReference type="InterPro" id="IPR002575">
    <property type="entry name" value="Aminoglycoside_PTrfase"/>
</dbReference>
<dbReference type="OrthoDB" id="8300194at2759"/>
<evidence type="ECO:0000259" key="1">
    <source>
        <dbReference type="Pfam" id="PF01636"/>
    </source>
</evidence>
<dbReference type="EMBL" id="MLYV02000405">
    <property type="protein sequence ID" value="PSS00862.1"/>
    <property type="molecule type" value="Genomic_DNA"/>
</dbReference>
<accession>A0A2R6Q2B5</accession>
<dbReference type="PANTHER" id="PTHR21310">
    <property type="entry name" value="AMINOGLYCOSIDE PHOSPHOTRANSFERASE-RELATED-RELATED"/>
    <property type="match status" value="1"/>
</dbReference>
<name>A0A2R6Q2B5_9APHY</name>
<evidence type="ECO:0000313" key="3">
    <source>
        <dbReference type="Proteomes" id="UP000186601"/>
    </source>
</evidence>
<comment type="caution">
    <text evidence="2">The sequence shown here is derived from an EMBL/GenBank/DDBJ whole genome shotgun (WGS) entry which is preliminary data.</text>
</comment>
<dbReference type="InterPro" id="IPR011009">
    <property type="entry name" value="Kinase-like_dom_sf"/>
</dbReference>
<organism evidence="2 3">
    <name type="scientific">Hermanssonia centrifuga</name>
    <dbReference type="NCBI Taxonomy" id="98765"/>
    <lineage>
        <taxon>Eukaryota</taxon>
        <taxon>Fungi</taxon>
        <taxon>Dikarya</taxon>
        <taxon>Basidiomycota</taxon>
        <taxon>Agaricomycotina</taxon>
        <taxon>Agaricomycetes</taxon>
        <taxon>Polyporales</taxon>
        <taxon>Meruliaceae</taxon>
        <taxon>Hermanssonia</taxon>
    </lineage>
</organism>
<sequence>NILRDIPLTAAYKLLITIADFLEDIFWNSTQNQTASHSTTSEEGFEVDQWDDEMILNKYAEAIRGRQYLPESSDGSGNFKIYKITEKVVIKQTGARTFRSNGSVPHEALAIEFVRKHTSIPVPRVIRTIHSAKMPGRHLYVMETIPGKQLGQVWPTLSLWHKLRVAWTLRSYIRQLRRAESTLSYVPGPLGPKPQMCVGFIFEGKRRTAFPDLQSISDWFRAHVQDRRACNHLPPSTYDPFKSCTRMVLTHMDLNMRNILMGKDGRISIVDWDWSGFYPEWFEYTSMFYAEFINGPLSWMRCIPFITNPYVDNVRWLGGGL</sequence>
<gene>
    <name evidence="2" type="ORF">PHLCEN_2v4089</name>
</gene>
<dbReference type="InterPro" id="IPR051678">
    <property type="entry name" value="AGP_Transferase"/>
</dbReference>
<dbReference type="AlphaFoldDB" id="A0A2R6Q2B5"/>
<protein>
    <recommendedName>
        <fullName evidence="1">Aminoglycoside phosphotransferase domain-containing protein</fullName>
    </recommendedName>
</protein>
<dbReference type="PANTHER" id="PTHR21310:SF39">
    <property type="entry name" value="AMINOGLYCOSIDE PHOSPHOTRANSFERASE DOMAIN-CONTAINING PROTEIN"/>
    <property type="match status" value="1"/>
</dbReference>
<proteinExistence type="predicted"/>
<keyword evidence="3" id="KW-1185">Reference proteome</keyword>
<dbReference type="Gene3D" id="3.90.1200.10">
    <property type="match status" value="1"/>
</dbReference>
<dbReference type="SUPFAM" id="SSF56112">
    <property type="entry name" value="Protein kinase-like (PK-like)"/>
    <property type="match status" value="1"/>
</dbReference>
<dbReference type="STRING" id="98765.A0A2R6Q2B5"/>
<feature type="non-terminal residue" evidence="2">
    <location>
        <position position="1"/>
    </location>
</feature>
<dbReference type="Proteomes" id="UP000186601">
    <property type="component" value="Unassembled WGS sequence"/>
</dbReference>
<evidence type="ECO:0000313" key="2">
    <source>
        <dbReference type="EMBL" id="PSS00862.1"/>
    </source>
</evidence>
<dbReference type="Pfam" id="PF01636">
    <property type="entry name" value="APH"/>
    <property type="match status" value="1"/>
</dbReference>
<feature type="domain" description="Aminoglycoside phosphotransferase" evidence="1">
    <location>
        <begin position="99"/>
        <end position="289"/>
    </location>
</feature>